<dbReference type="InterPro" id="IPR018392">
    <property type="entry name" value="LysM"/>
</dbReference>
<keyword evidence="1" id="KW-0472">Membrane</keyword>
<comment type="caution">
    <text evidence="3">The sequence shown here is derived from an EMBL/GenBank/DDBJ whole genome shotgun (WGS) entry which is preliminary data.</text>
</comment>
<name>A4BCY0_9GAMM</name>
<sequence length="1082" mass="121121">MLSEPAQDGGKILLPLGLYESKPDDEVEGSAELTLTSTRVALQAPDAEEGQALDVPLPPGWLYIFINGYLWHEYEVTDQAQQLRGIDLQIQQTLDHRPATGLSVDHITLPTIMEGEAAQIQVAFSHTQWSWARICSLGGMNPEDPRLKHWVRDGENLSRIAQRYSFCKGYQALSDRNGLGNPSDIKVGQWLTLRNPDTPIGDVDTQRQQRMGAPLCDQNNMTDGVLTVQDPVGYVDLLNAAMVTTHLKIEEIISDMNGAGQTPQGQFQQSLRKDSLAEDASNYEPINATQFGLDASATHNDFAQTTQMAQIIYPMLFDEKSFEKLDSDARDYLNDAKENIDSDALKRWLHVDVRKQYRDNFRHVQKSLIKYLLDEENPYESCSHALTFWDCLEDYAWLPALTYSQLWAKTSEALSLVLTDPNVQDYSYDLPETVEAERKEQSNGLDLIEALACQDHKAHTWLFPSDSDIDVTSPDVFTAEKSDSIDSPEMRVGDYQASIDLLLSAHAPNAETVAGLMKKPSVGVPDVVDRFLLVLSNYKKHYDLKNSSPSTIDIDNLFTKVSKATGLPVLSKVHILEEAAAMDGVIAPGEYRIKQLFGLENTTNLQRRQARAQTRSEVKSGSMRWIDVTDEAGNRLGSNTLTDLRPYRGPNLDTPDLRWTDVFREQVSNTDGSATRYTSKVRMIVVPETSWTEDMANRLHQKAKSQSALRNIYRSIPSALLILEVFSFGQALQGLQNESRHNRSAKYLLAKHTAFVAAATLEALEAWKGSDRLILMLSSRGGHIGALASRTVTVSIKGIPLSFPMYRFMGLGVAAIAAVDCAISTIDLTHKHDHDAAIATALSGLLGVASLACFFIASNAIVPVAAWIPVWGWILAGAAVLAGLIATWLTDSRFEAWAKHCPFAKDKENRLDHDDLNSAEKVFNELQDLLFCPSVSFSHREVHSETYEVTVEISHPAFVNEKSSLEWRLTASYADVSNNRRYGSYRHDKDFTEEELEQKLKEITLLGSNEQPTGLRIRYNFNLPDVSSFLWIDIIHNFQFRLFVRHIMPNGTSLPINNSDNDDSWNDDIGWVVGRHELEVEK</sequence>
<keyword evidence="1" id="KW-0812">Transmembrane</keyword>
<evidence type="ECO:0000313" key="3">
    <source>
        <dbReference type="EMBL" id="EAR10062.1"/>
    </source>
</evidence>
<feature type="domain" description="LysM" evidence="2">
    <location>
        <begin position="147"/>
        <end position="193"/>
    </location>
</feature>
<feature type="transmembrane region" description="Helical" evidence="1">
    <location>
        <begin position="838"/>
        <end position="862"/>
    </location>
</feature>
<dbReference type="AlphaFoldDB" id="A4BCY0"/>
<dbReference type="Pfam" id="PF20249">
    <property type="entry name" value="VasX_N"/>
    <property type="match status" value="1"/>
</dbReference>
<dbReference type="Gene3D" id="3.10.350.10">
    <property type="entry name" value="LysM domain"/>
    <property type="match status" value="1"/>
</dbReference>
<keyword evidence="4" id="KW-1185">Reference proteome</keyword>
<dbReference type="STRING" id="314283.MED297_08236"/>
<dbReference type="PROSITE" id="PS51782">
    <property type="entry name" value="LYSM"/>
    <property type="match status" value="1"/>
</dbReference>
<protein>
    <recommendedName>
        <fullName evidence="2">LysM domain-containing protein</fullName>
    </recommendedName>
</protein>
<dbReference type="CDD" id="cd20705">
    <property type="entry name" value="MIX_I"/>
    <property type="match status" value="1"/>
</dbReference>
<dbReference type="HOGENOM" id="CLU_284666_0_0_6"/>
<dbReference type="SUPFAM" id="SSF54106">
    <property type="entry name" value="LysM domain"/>
    <property type="match status" value="1"/>
</dbReference>
<dbReference type="CDD" id="cd00118">
    <property type="entry name" value="LysM"/>
    <property type="match status" value="1"/>
</dbReference>
<dbReference type="InterPro" id="IPR046864">
    <property type="entry name" value="VasX_N"/>
</dbReference>
<dbReference type="InterPro" id="IPR036779">
    <property type="entry name" value="LysM_dom_sf"/>
</dbReference>
<feature type="transmembrane region" description="Helical" evidence="1">
    <location>
        <begin position="868"/>
        <end position="889"/>
    </location>
</feature>
<keyword evidence="1" id="KW-1133">Transmembrane helix</keyword>
<reference evidence="3 4" key="1">
    <citation type="submission" date="2006-02" db="EMBL/GenBank/DDBJ databases">
        <authorList>
            <person name="Pinhassi J."/>
            <person name="Pedros-Alio C."/>
            <person name="Ferriera S."/>
            <person name="Johnson J."/>
            <person name="Kravitz S."/>
            <person name="Halpern A."/>
            <person name="Remington K."/>
            <person name="Beeson K."/>
            <person name="Tran B."/>
            <person name="Rogers Y.-H."/>
            <person name="Friedman R."/>
            <person name="Venter J.C."/>
        </authorList>
    </citation>
    <scope>NUCLEOTIDE SEQUENCE [LARGE SCALE GENOMIC DNA]</scope>
    <source>
        <strain evidence="3 4">MED297</strain>
    </source>
</reference>
<dbReference type="EMBL" id="AAOE01000006">
    <property type="protein sequence ID" value="EAR10062.1"/>
    <property type="molecule type" value="Genomic_DNA"/>
</dbReference>
<feature type="transmembrane region" description="Helical" evidence="1">
    <location>
        <begin position="805"/>
        <end position="826"/>
    </location>
</feature>
<dbReference type="Proteomes" id="UP000005953">
    <property type="component" value="Unassembled WGS sequence"/>
</dbReference>
<dbReference type="Pfam" id="PF01476">
    <property type="entry name" value="LysM"/>
    <property type="match status" value="1"/>
</dbReference>
<organism evidence="3 4">
    <name type="scientific">Reinekea blandensis MED297</name>
    <dbReference type="NCBI Taxonomy" id="314283"/>
    <lineage>
        <taxon>Bacteria</taxon>
        <taxon>Pseudomonadati</taxon>
        <taxon>Pseudomonadota</taxon>
        <taxon>Gammaproteobacteria</taxon>
        <taxon>Oceanospirillales</taxon>
        <taxon>Saccharospirillaceae</taxon>
        <taxon>Reinekea</taxon>
    </lineage>
</organism>
<proteinExistence type="predicted"/>
<evidence type="ECO:0000259" key="2">
    <source>
        <dbReference type="PROSITE" id="PS51782"/>
    </source>
</evidence>
<evidence type="ECO:0000313" key="4">
    <source>
        <dbReference type="Proteomes" id="UP000005953"/>
    </source>
</evidence>
<accession>A4BCY0</accession>
<gene>
    <name evidence="3" type="ORF">MED297_08236</name>
</gene>
<evidence type="ECO:0000256" key="1">
    <source>
        <dbReference type="SAM" id="Phobius"/>
    </source>
</evidence>